<feature type="domain" description="Cyclic nucleotide-binding" evidence="1">
    <location>
        <begin position="19"/>
        <end position="124"/>
    </location>
</feature>
<comment type="caution">
    <text evidence="2">The sequence shown here is derived from an EMBL/GenBank/DDBJ whole genome shotgun (WGS) entry which is preliminary data.</text>
</comment>
<dbReference type="InterPro" id="IPR018490">
    <property type="entry name" value="cNMP-bd_dom_sf"/>
</dbReference>
<organism evidence="2 3">
    <name type="scientific">Sediminibacterium roseum</name>
    <dbReference type="NCBI Taxonomy" id="1978412"/>
    <lineage>
        <taxon>Bacteria</taxon>
        <taxon>Pseudomonadati</taxon>
        <taxon>Bacteroidota</taxon>
        <taxon>Chitinophagia</taxon>
        <taxon>Chitinophagales</taxon>
        <taxon>Chitinophagaceae</taxon>
        <taxon>Sediminibacterium</taxon>
    </lineage>
</organism>
<dbReference type="InterPro" id="IPR000595">
    <property type="entry name" value="cNMP-bd_dom"/>
</dbReference>
<dbReference type="EMBL" id="JAACJS010000012">
    <property type="protein sequence ID" value="NCI50163.1"/>
    <property type="molecule type" value="Genomic_DNA"/>
</dbReference>
<dbReference type="CDD" id="cd00038">
    <property type="entry name" value="CAP_ED"/>
    <property type="match status" value="1"/>
</dbReference>
<evidence type="ECO:0000313" key="2">
    <source>
        <dbReference type="EMBL" id="NCI50163.1"/>
    </source>
</evidence>
<dbReference type="Pfam" id="PF00027">
    <property type="entry name" value="cNMP_binding"/>
    <property type="match status" value="1"/>
</dbReference>
<dbReference type="PROSITE" id="PS50042">
    <property type="entry name" value="CNMP_BINDING_3"/>
    <property type="match status" value="1"/>
</dbReference>
<protein>
    <submittedName>
        <fullName evidence="2">Crp/Fnr family transcriptional regulator</fullName>
    </submittedName>
</protein>
<dbReference type="InterPro" id="IPR014710">
    <property type="entry name" value="RmlC-like_jellyroll"/>
</dbReference>
<evidence type="ECO:0000313" key="3">
    <source>
        <dbReference type="Proteomes" id="UP000753802"/>
    </source>
</evidence>
<dbReference type="Gene3D" id="2.60.120.10">
    <property type="entry name" value="Jelly Rolls"/>
    <property type="match status" value="1"/>
</dbReference>
<keyword evidence="3" id="KW-1185">Reference proteome</keyword>
<dbReference type="RefSeq" id="WP_161818471.1">
    <property type="nucleotide sequence ID" value="NZ_JAACJS010000012.1"/>
</dbReference>
<name>A0ABW9ZSQ8_9BACT</name>
<proteinExistence type="predicted"/>
<reference evidence="2 3" key="1">
    <citation type="submission" date="2020-01" db="EMBL/GenBank/DDBJ databases">
        <title>Genome analysis.</title>
        <authorList>
            <person name="Wu S."/>
            <person name="Wang G."/>
        </authorList>
    </citation>
    <scope>NUCLEOTIDE SEQUENCE [LARGE SCALE GENOMIC DNA]</scope>
    <source>
        <strain evidence="2 3">SYL130</strain>
    </source>
</reference>
<sequence length="202" mass="24053">MEPIQSLYKIRPVIDYWNSIYEMPEELLRDIYKAVRVQTFQKGELLLVPGKTSNYASFVLEGLVKSYYLKDDDMTEVVTKFLYEQTIITSIFSFYSRRPGNEYIVALEDTTVASLHYDAMQELLKNHPVFNTIIRVTTERYLFFLEVELYNMRKPLAEDRYRFFIKHFPHLQQRLALKDIASYLGMTIETLSRIRGRYRKAV</sequence>
<evidence type="ECO:0000259" key="1">
    <source>
        <dbReference type="PROSITE" id="PS50042"/>
    </source>
</evidence>
<dbReference type="Proteomes" id="UP000753802">
    <property type="component" value="Unassembled WGS sequence"/>
</dbReference>
<accession>A0ABW9ZSQ8</accession>
<gene>
    <name evidence="2" type="ORF">GWC95_09530</name>
</gene>
<dbReference type="SMART" id="SM00100">
    <property type="entry name" value="cNMP"/>
    <property type="match status" value="1"/>
</dbReference>
<dbReference type="SUPFAM" id="SSF51206">
    <property type="entry name" value="cAMP-binding domain-like"/>
    <property type="match status" value="1"/>
</dbReference>